<accession>K7YHT3</accession>
<dbReference type="EMBL" id="CP003539">
    <property type="protein sequence ID" value="AFX99155.1"/>
    <property type="molecule type" value="Genomic_DNA"/>
</dbReference>
<reference evidence="1 2" key="1">
    <citation type="journal article" date="2012" name="Proc. Natl. Acad. Sci. U.S.A.">
        <title>Genome streamlining and chemical defense in a coral reef symbiosis.</title>
        <authorList>
            <person name="Kwan J.C."/>
            <person name="Donia M.S."/>
            <person name="Han A.W."/>
            <person name="Hirose E."/>
            <person name="Haygood M.G."/>
            <person name="Schmidt E.W."/>
        </authorList>
    </citation>
    <scope>NUCLEOTIDE SEQUENCE [LARGE SCALE GENOMIC DNA]</scope>
    <source>
        <strain evidence="1 2">L2</strain>
    </source>
</reference>
<dbReference type="AlphaFoldDB" id="K7YHT3"/>
<dbReference type="HOGENOM" id="CLU_3115764_0_0_5"/>
<evidence type="ECO:0000313" key="1">
    <source>
        <dbReference type="EMBL" id="AFX99155.1"/>
    </source>
</evidence>
<proteinExistence type="predicted"/>
<sequence length="50" mass="5972">MEKNIFLIGFYAINEDDKIITLFLQYLLRLNNLSLLSASTLARHKCFYFR</sequence>
<evidence type="ECO:0000313" key="2">
    <source>
        <dbReference type="Proteomes" id="UP000010077"/>
    </source>
</evidence>
<keyword evidence="2" id="KW-1185">Reference proteome</keyword>
<gene>
    <name evidence="1" type="ORF">A1OE_974</name>
</gene>
<protein>
    <submittedName>
        <fullName evidence="1">Uncharacterized protein</fullName>
    </submittedName>
</protein>
<name>K7YHT3_9PROT</name>
<dbReference type="Proteomes" id="UP000010077">
    <property type="component" value="Chromosome"/>
</dbReference>
<dbReference type="KEGG" id="thal:A1OE_974"/>
<organism evidence="1 2">
    <name type="scientific">Candidatus Endolissoclinum faulkneri L2</name>
    <dbReference type="NCBI Taxonomy" id="1193729"/>
    <lineage>
        <taxon>Bacteria</taxon>
        <taxon>Pseudomonadati</taxon>
        <taxon>Pseudomonadota</taxon>
        <taxon>Alphaproteobacteria</taxon>
        <taxon>Rhodospirillales</taxon>
        <taxon>Rhodospirillaceae</taxon>
        <taxon>Candidatus Endolissoclinum</taxon>
    </lineage>
</organism>